<keyword evidence="1" id="KW-1133">Transmembrane helix</keyword>
<evidence type="ECO:0000313" key="3">
    <source>
        <dbReference type="Proteomes" id="UP000565521"/>
    </source>
</evidence>
<sequence length="177" mass="20269">MVRPPYHLHAVRLSADEFVAVNFRLWRTQPATRRLYWLLGAALLLLTGSVGLDFWQHGRLSSPFTLVFLGVGVAYGVLRLALVRWQLRRGYARQTVLQQPLDFTLTTTEIIGRGAMGQFPGQWGLIRRAMWVGPDWLLLYPTEAACYYLDLRRLQAPATRADVAQLLAQHQIRQQQV</sequence>
<keyword evidence="3" id="KW-1185">Reference proteome</keyword>
<keyword evidence="1" id="KW-0812">Transmembrane</keyword>
<dbReference type="AlphaFoldDB" id="A0A7Y7U579"/>
<dbReference type="Proteomes" id="UP000565521">
    <property type="component" value="Unassembled WGS sequence"/>
</dbReference>
<dbReference type="RefSeq" id="WP_176907199.1">
    <property type="nucleotide sequence ID" value="NZ_JABKAU010000006.1"/>
</dbReference>
<comment type="caution">
    <text evidence="2">The sequence shown here is derived from an EMBL/GenBank/DDBJ whole genome shotgun (WGS) entry which is preliminary data.</text>
</comment>
<evidence type="ECO:0000256" key="1">
    <source>
        <dbReference type="SAM" id="Phobius"/>
    </source>
</evidence>
<reference evidence="2 3" key="1">
    <citation type="submission" date="2020-05" db="EMBL/GenBank/DDBJ databases">
        <title>Hymenobacter terrestris sp. nov. and Hymenobacter lapidiphilus sp. nov., isolated from regoliths in Antarctica.</title>
        <authorList>
            <person name="Sedlacek I."/>
            <person name="Pantucek R."/>
            <person name="Zeman M."/>
            <person name="Holochova P."/>
            <person name="Kralova S."/>
            <person name="Stankova E."/>
            <person name="Sedo O."/>
            <person name="Micenkova L."/>
            <person name="Svec P."/>
            <person name="Gupta V."/>
            <person name="Sood U."/>
            <person name="Korpole U.S."/>
            <person name="Lal R."/>
        </authorList>
    </citation>
    <scope>NUCLEOTIDE SEQUENCE [LARGE SCALE GENOMIC DNA]</scope>
    <source>
        <strain evidence="2 3">P5342</strain>
    </source>
</reference>
<evidence type="ECO:0000313" key="2">
    <source>
        <dbReference type="EMBL" id="NVO30449.1"/>
    </source>
</evidence>
<gene>
    <name evidence="2" type="ORF">HW554_04455</name>
</gene>
<name>A0A7Y7U579_9BACT</name>
<feature type="transmembrane region" description="Helical" evidence="1">
    <location>
        <begin position="35"/>
        <end position="52"/>
    </location>
</feature>
<dbReference type="EMBL" id="JABKAU010000006">
    <property type="protein sequence ID" value="NVO30449.1"/>
    <property type="molecule type" value="Genomic_DNA"/>
</dbReference>
<feature type="transmembrane region" description="Helical" evidence="1">
    <location>
        <begin position="64"/>
        <end position="83"/>
    </location>
</feature>
<protein>
    <recommendedName>
        <fullName evidence="4">YcxB family protein</fullName>
    </recommendedName>
</protein>
<keyword evidence="1" id="KW-0472">Membrane</keyword>
<evidence type="ECO:0008006" key="4">
    <source>
        <dbReference type="Google" id="ProtNLM"/>
    </source>
</evidence>
<proteinExistence type="predicted"/>
<organism evidence="2 3">
    <name type="scientific">Hymenobacter lapidiphilus</name>
    <dbReference type="NCBI Taxonomy" id="2608003"/>
    <lineage>
        <taxon>Bacteria</taxon>
        <taxon>Pseudomonadati</taxon>
        <taxon>Bacteroidota</taxon>
        <taxon>Cytophagia</taxon>
        <taxon>Cytophagales</taxon>
        <taxon>Hymenobacteraceae</taxon>
        <taxon>Hymenobacter</taxon>
    </lineage>
</organism>
<accession>A0A7Y7U579</accession>